<feature type="transmembrane region" description="Helical" evidence="1">
    <location>
        <begin position="131"/>
        <end position="155"/>
    </location>
</feature>
<organism evidence="2 3">
    <name type="scientific">Arenivirga flava</name>
    <dbReference type="NCBI Taxonomy" id="1930060"/>
    <lineage>
        <taxon>Bacteria</taxon>
        <taxon>Bacillati</taxon>
        <taxon>Actinomycetota</taxon>
        <taxon>Actinomycetes</taxon>
        <taxon>Micrococcales</taxon>
        <taxon>Microbacteriaceae</taxon>
        <taxon>Arenivirga</taxon>
    </lineage>
</organism>
<accession>A0AA37XBR2</accession>
<keyword evidence="3" id="KW-1185">Reference proteome</keyword>
<keyword evidence="1" id="KW-0812">Transmembrane</keyword>
<keyword evidence="1" id="KW-1133">Transmembrane helix</keyword>
<dbReference type="EMBL" id="BSUL01000001">
    <property type="protein sequence ID" value="GMA28903.1"/>
    <property type="molecule type" value="Genomic_DNA"/>
</dbReference>
<feature type="transmembrane region" description="Helical" evidence="1">
    <location>
        <begin position="56"/>
        <end position="81"/>
    </location>
</feature>
<gene>
    <name evidence="2" type="ORF">GCM10025874_21560</name>
</gene>
<feature type="transmembrane region" description="Helical" evidence="1">
    <location>
        <begin position="7"/>
        <end position="36"/>
    </location>
</feature>
<evidence type="ECO:0000313" key="2">
    <source>
        <dbReference type="EMBL" id="GMA28903.1"/>
    </source>
</evidence>
<dbReference type="Proteomes" id="UP001157160">
    <property type="component" value="Unassembled WGS sequence"/>
</dbReference>
<feature type="transmembrane region" description="Helical" evidence="1">
    <location>
        <begin position="88"/>
        <end position="111"/>
    </location>
</feature>
<proteinExistence type="predicted"/>
<comment type="caution">
    <text evidence="2">The sequence shown here is derived from an EMBL/GenBank/DDBJ whole genome shotgun (WGS) entry which is preliminary data.</text>
</comment>
<reference evidence="2 3" key="1">
    <citation type="journal article" date="2014" name="Int. J. Syst. Evol. Microbiol.">
        <title>Complete genome sequence of Corynebacterium casei LMG S-19264T (=DSM 44701T), isolated from a smear-ripened cheese.</title>
        <authorList>
            <consortium name="US DOE Joint Genome Institute (JGI-PGF)"/>
            <person name="Walter F."/>
            <person name="Albersmeier A."/>
            <person name="Kalinowski J."/>
            <person name="Ruckert C."/>
        </authorList>
    </citation>
    <scope>NUCLEOTIDE SEQUENCE [LARGE SCALE GENOMIC DNA]</scope>
    <source>
        <strain evidence="2 3">NBRC 112289</strain>
    </source>
</reference>
<evidence type="ECO:0000313" key="3">
    <source>
        <dbReference type="Proteomes" id="UP001157160"/>
    </source>
</evidence>
<evidence type="ECO:0000256" key="1">
    <source>
        <dbReference type="SAM" id="Phobius"/>
    </source>
</evidence>
<sequence>MSRSRRASVIALVVTGVLVIAIGLLGSLETLVWAPLAMTDDAYDLADIEGIVGAEVFAAARIVMIVWALAGIAAVVGMAWVVRQGASLPVVLLIGAALVWLGPFSLVWAGFGLGNTISDEVPPYVGSWSPVGFALHWFGVAAFVAVLGFGVLALVRAVRSR</sequence>
<dbReference type="AlphaFoldDB" id="A0AA37XBR2"/>
<name>A0AA37XBR2_9MICO</name>
<keyword evidence="1" id="KW-0472">Membrane</keyword>
<protein>
    <submittedName>
        <fullName evidence="2">Uncharacterized protein</fullName>
    </submittedName>
</protein>
<dbReference type="RefSeq" id="WP_284232516.1">
    <property type="nucleotide sequence ID" value="NZ_BSUL01000001.1"/>
</dbReference>